<sequence length="748" mass="82985">MDPDTPQVRSRKRRALACELCRQRKIRCDRTRPCSNCRRSKTEVCRYVTGHPNPEANAPPETTVARAKAGNNTGSLSSDASTLTPGTWQSSEFGSAFICNGPSTQPTPSQSAGEVIVSSPESRIERIVQEGQPGQAESHASTSGEPGPTSWILSLRKSATPIRHIMSKNRYIGQSHWMTTAALVPAAVRFLENEFRNRTMCWSIVQECKTLAKTVKSQRLPKTMTLHGHHNSSFPAKHLADQLVDAYLRTFETFYRILHVPTFQQGYKRVWLQGLDVANPAFLTQLRLCMAIGACFSDDSFSLRTQCTQWIFEALAWLSPSAEKSNMSLFGLQTMCLLHLARQTTGLGGEVVWISAGSLLHMAVCMGLHVDPSKLPKMSTLELEMRRRLWGTVLELVLQSSLEAGTSPMIDLTEFSCMLPSNYNDSQLGDANERISPAPLPVDRFTDSTMHIALARSFSIRLKIAQVANGIGDNLSYEDTSRLSSDLAAAQLELQTCLNRTDWDSSVSLFQRRFCDVMVRRYFLVLHLPFASLDISHPPFYLSRRICIDTAIQLSYFALHHSSPAVQKSPLSSLFTTTKMADQCDDYVRLLLCGSGPLQSVHMQCLMITASALTREPSNALIPPTHAVTGSIARNLELEMLFRSGVEWTERRIHAGQTNVKDHLFAVILLAHIKAPTQSVAVDVFAQERSITALRSCKRILRELAGPESTALGVDSEAEDAGLRGIDGFLTNELSDIDWDVLVRIQNS</sequence>
<dbReference type="InterPro" id="IPR001138">
    <property type="entry name" value="Zn2Cys6_DnaBD"/>
</dbReference>
<dbReference type="GO" id="GO:0008270">
    <property type="term" value="F:zinc ion binding"/>
    <property type="evidence" value="ECO:0007669"/>
    <property type="project" value="InterPro"/>
</dbReference>
<dbReference type="GO" id="GO:0001228">
    <property type="term" value="F:DNA-binding transcription activator activity, RNA polymerase II-specific"/>
    <property type="evidence" value="ECO:0007669"/>
    <property type="project" value="TreeGrafter"/>
</dbReference>
<dbReference type="InterPro" id="IPR036864">
    <property type="entry name" value="Zn2-C6_fun-type_DNA-bd_sf"/>
</dbReference>
<dbReference type="GO" id="GO:0005634">
    <property type="term" value="C:nucleus"/>
    <property type="evidence" value="ECO:0007669"/>
    <property type="project" value="TreeGrafter"/>
</dbReference>
<dbReference type="EMBL" id="JAGPYM010000116">
    <property type="protein sequence ID" value="KAH6867213.1"/>
    <property type="molecule type" value="Genomic_DNA"/>
</dbReference>
<dbReference type="Gene3D" id="4.10.240.10">
    <property type="entry name" value="Zn(2)-C6 fungal-type DNA-binding domain"/>
    <property type="match status" value="1"/>
</dbReference>
<dbReference type="GO" id="GO:0006351">
    <property type="term" value="P:DNA-templated transcription"/>
    <property type="evidence" value="ECO:0007669"/>
    <property type="project" value="InterPro"/>
</dbReference>
<dbReference type="SMART" id="SM00066">
    <property type="entry name" value="GAL4"/>
    <property type="match status" value="1"/>
</dbReference>
<keyword evidence="10" id="KW-1185">Reference proteome</keyword>
<evidence type="ECO:0000256" key="5">
    <source>
        <dbReference type="ARBA" id="ARBA00023163"/>
    </source>
</evidence>
<gene>
    <name evidence="9" type="ORF">B0T10DRAFT_451934</name>
</gene>
<dbReference type="Proteomes" id="UP000777438">
    <property type="component" value="Unassembled WGS sequence"/>
</dbReference>
<dbReference type="PANTHER" id="PTHR31944:SF131">
    <property type="entry name" value="HEME-RESPONSIVE ZINC FINGER TRANSCRIPTION FACTOR HAP1"/>
    <property type="match status" value="1"/>
</dbReference>
<dbReference type="PANTHER" id="PTHR31944">
    <property type="entry name" value="HEME-RESPONSIVE ZINC FINGER TRANSCRIPTION FACTOR HAP1"/>
    <property type="match status" value="1"/>
</dbReference>
<name>A0A9P8VLL8_9HYPO</name>
<comment type="caution">
    <text evidence="9">The sequence shown here is derived from an EMBL/GenBank/DDBJ whole genome shotgun (WGS) entry which is preliminary data.</text>
</comment>
<dbReference type="SMART" id="SM00906">
    <property type="entry name" value="Fungal_trans"/>
    <property type="match status" value="1"/>
</dbReference>
<dbReference type="PROSITE" id="PS50048">
    <property type="entry name" value="ZN2_CY6_FUNGAL_2"/>
    <property type="match status" value="1"/>
</dbReference>
<feature type="domain" description="Zn(2)-C6 fungal-type" evidence="8">
    <location>
        <begin position="17"/>
        <end position="47"/>
    </location>
</feature>
<evidence type="ECO:0000256" key="2">
    <source>
        <dbReference type="ARBA" id="ARBA00022833"/>
    </source>
</evidence>
<evidence type="ECO:0000313" key="10">
    <source>
        <dbReference type="Proteomes" id="UP000777438"/>
    </source>
</evidence>
<dbReference type="InterPro" id="IPR007219">
    <property type="entry name" value="XnlR_reg_dom"/>
</dbReference>
<feature type="region of interest" description="Disordered" evidence="7">
    <location>
        <begin position="129"/>
        <end position="151"/>
    </location>
</feature>
<evidence type="ECO:0000256" key="3">
    <source>
        <dbReference type="ARBA" id="ARBA00023015"/>
    </source>
</evidence>
<keyword evidence="1" id="KW-0479">Metal-binding</keyword>
<dbReference type="SUPFAM" id="SSF57701">
    <property type="entry name" value="Zn2/Cys6 DNA-binding domain"/>
    <property type="match status" value="1"/>
</dbReference>
<dbReference type="InterPro" id="IPR051430">
    <property type="entry name" value="Fungal_TF_Env_Response"/>
</dbReference>
<keyword evidence="4" id="KW-0238">DNA-binding</keyword>
<keyword evidence="3" id="KW-0805">Transcription regulation</keyword>
<reference evidence="9 10" key="1">
    <citation type="journal article" date="2021" name="Nat. Commun.">
        <title>Genetic determinants of endophytism in the Arabidopsis root mycobiome.</title>
        <authorList>
            <person name="Mesny F."/>
            <person name="Miyauchi S."/>
            <person name="Thiergart T."/>
            <person name="Pickel B."/>
            <person name="Atanasova L."/>
            <person name="Karlsson M."/>
            <person name="Huettel B."/>
            <person name="Barry K.W."/>
            <person name="Haridas S."/>
            <person name="Chen C."/>
            <person name="Bauer D."/>
            <person name="Andreopoulos W."/>
            <person name="Pangilinan J."/>
            <person name="LaButti K."/>
            <person name="Riley R."/>
            <person name="Lipzen A."/>
            <person name="Clum A."/>
            <person name="Drula E."/>
            <person name="Henrissat B."/>
            <person name="Kohler A."/>
            <person name="Grigoriev I.V."/>
            <person name="Martin F.M."/>
            <person name="Hacquard S."/>
        </authorList>
    </citation>
    <scope>NUCLEOTIDE SEQUENCE [LARGE SCALE GENOMIC DNA]</scope>
    <source>
        <strain evidence="9 10">MPI-CAGE-CH-0241</strain>
    </source>
</reference>
<proteinExistence type="predicted"/>
<evidence type="ECO:0000256" key="6">
    <source>
        <dbReference type="ARBA" id="ARBA00023242"/>
    </source>
</evidence>
<evidence type="ECO:0000313" key="9">
    <source>
        <dbReference type="EMBL" id="KAH6867213.1"/>
    </source>
</evidence>
<protein>
    <recommendedName>
        <fullName evidence="8">Zn(2)-C6 fungal-type domain-containing protein</fullName>
    </recommendedName>
</protein>
<dbReference type="AlphaFoldDB" id="A0A9P8VLL8"/>
<accession>A0A9P8VLL8</accession>
<dbReference type="Pfam" id="PF00172">
    <property type="entry name" value="Zn_clus"/>
    <property type="match status" value="1"/>
</dbReference>
<keyword evidence="2" id="KW-0862">Zinc</keyword>
<dbReference type="CDD" id="cd00067">
    <property type="entry name" value="GAL4"/>
    <property type="match status" value="1"/>
</dbReference>
<organism evidence="9 10">
    <name type="scientific">Thelonectria olida</name>
    <dbReference type="NCBI Taxonomy" id="1576542"/>
    <lineage>
        <taxon>Eukaryota</taxon>
        <taxon>Fungi</taxon>
        <taxon>Dikarya</taxon>
        <taxon>Ascomycota</taxon>
        <taxon>Pezizomycotina</taxon>
        <taxon>Sordariomycetes</taxon>
        <taxon>Hypocreomycetidae</taxon>
        <taxon>Hypocreales</taxon>
        <taxon>Nectriaceae</taxon>
        <taxon>Thelonectria</taxon>
    </lineage>
</organism>
<evidence type="ECO:0000256" key="7">
    <source>
        <dbReference type="SAM" id="MobiDB-lite"/>
    </source>
</evidence>
<dbReference type="CDD" id="cd12148">
    <property type="entry name" value="fungal_TF_MHR"/>
    <property type="match status" value="1"/>
</dbReference>
<dbReference type="PROSITE" id="PS00463">
    <property type="entry name" value="ZN2_CY6_FUNGAL_1"/>
    <property type="match status" value="1"/>
</dbReference>
<evidence type="ECO:0000256" key="1">
    <source>
        <dbReference type="ARBA" id="ARBA00022723"/>
    </source>
</evidence>
<dbReference type="Pfam" id="PF04082">
    <property type="entry name" value="Fungal_trans"/>
    <property type="match status" value="1"/>
</dbReference>
<keyword evidence="6" id="KW-0539">Nucleus</keyword>
<dbReference type="GO" id="GO:0000978">
    <property type="term" value="F:RNA polymerase II cis-regulatory region sequence-specific DNA binding"/>
    <property type="evidence" value="ECO:0007669"/>
    <property type="project" value="TreeGrafter"/>
</dbReference>
<keyword evidence="5" id="KW-0804">Transcription</keyword>
<evidence type="ECO:0000259" key="8">
    <source>
        <dbReference type="PROSITE" id="PS50048"/>
    </source>
</evidence>
<dbReference type="OrthoDB" id="5091131at2759"/>
<evidence type="ECO:0000256" key="4">
    <source>
        <dbReference type="ARBA" id="ARBA00023125"/>
    </source>
</evidence>